<dbReference type="InterPro" id="IPR003439">
    <property type="entry name" value="ABC_transporter-like_ATP-bd"/>
</dbReference>
<dbReference type="RefSeq" id="WP_012639652.1">
    <property type="nucleotide sequence ID" value="NC_011901.1"/>
</dbReference>
<dbReference type="PANTHER" id="PTHR43119:SF1">
    <property type="entry name" value="ABC TRANSPORTER DOMAIN-CONTAINING PROTEIN"/>
    <property type="match status" value="1"/>
</dbReference>
<reference evidence="4 5" key="1">
    <citation type="journal article" date="2011" name="Stand. Genomic Sci.">
        <title>Complete genome sequence of 'Thioalkalivibrio sulfidophilus' HL-EbGr7.</title>
        <authorList>
            <person name="Muyzer G."/>
            <person name="Sorokin D.Y."/>
            <person name="Mavromatis K."/>
            <person name="Lapidus A."/>
            <person name="Clum A."/>
            <person name="Ivanova N."/>
            <person name="Pati A."/>
            <person name="d'Haeseleer P."/>
            <person name="Woyke T."/>
            <person name="Kyrpides N.C."/>
        </authorList>
    </citation>
    <scope>NUCLEOTIDE SEQUENCE [LARGE SCALE GENOMIC DNA]</scope>
    <source>
        <strain evidence="4 5">HL-EbGR7</strain>
    </source>
</reference>
<dbReference type="PROSITE" id="PS50893">
    <property type="entry name" value="ABC_TRANSPORTER_2"/>
    <property type="match status" value="1"/>
</dbReference>
<keyword evidence="2" id="KW-0067">ATP-binding</keyword>
<dbReference type="InterPro" id="IPR003593">
    <property type="entry name" value="AAA+_ATPase"/>
</dbReference>
<dbReference type="GO" id="GO:0005524">
    <property type="term" value="F:ATP binding"/>
    <property type="evidence" value="ECO:0007669"/>
    <property type="project" value="UniProtKB-KW"/>
</dbReference>
<evidence type="ECO:0000313" key="4">
    <source>
        <dbReference type="EMBL" id="ACL74190.1"/>
    </source>
</evidence>
<sequence length="207" mass="23381" precursor="true">MDNLPASQTVLEVRGLRTAHVGPVDFRLLAGEICRLSGESGAGKTLLLRALADLDPNEGEVILDGIERARIAPTDWRRQVAYLAAEPLWWEERVGLHFSTDCDDSRLKALGFEPEVRNWEVERLSSGERQRLALIRLLENRPRVLLLDEPTANLDPANSRKVERMVREYVSDHGACALWVSHDPIQRQRLGGRSLVMEAGRMREDTP</sequence>
<keyword evidence="1" id="KW-0547">Nucleotide-binding</keyword>
<dbReference type="SUPFAM" id="SSF52540">
    <property type="entry name" value="P-loop containing nucleoside triphosphate hydrolases"/>
    <property type="match status" value="1"/>
</dbReference>
<dbReference type="AlphaFoldDB" id="B8GQ43"/>
<dbReference type="InterPro" id="IPR027417">
    <property type="entry name" value="P-loop_NTPase"/>
</dbReference>
<dbReference type="SMART" id="SM00382">
    <property type="entry name" value="AAA"/>
    <property type="match status" value="1"/>
</dbReference>
<dbReference type="Pfam" id="PF00005">
    <property type="entry name" value="ABC_tran"/>
    <property type="match status" value="1"/>
</dbReference>
<dbReference type="HOGENOM" id="CLU_000604_1_22_6"/>
<dbReference type="Gene3D" id="3.40.50.300">
    <property type="entry name" value="P-loop containing nucleotide triphosphate hydrolases"/>
    <property type="match status" value="1"/>
</dbReference>
<evidence type="ECO:0000256" key="1">
    <source>
        <dbReference type="ARBA" id="ARBA00022741"/>
    </source>
</evidence>
<dbReference type="Proteomes" id="UP000002383">
    <property type="component" value="Chromosome"/>
</dbReference>
<name>B8GQ43_THISH</name>
<feature type="domain" description="ABC transporter" evidence="3">
    <location>
        <begin position="5"/>
        <end position="206"/>
    </location>
</feature>
<dbReference type="KEGG" id="tgr:Tgr7_3121"/>
<evidence type="ECO:0000313" key="5">
    <source>
        <dbReference type="Proteomes" id="UP000002383"/>
    </source>
</evidence>
<evidence type="ECO:0000259" key="3">
    <source>
        <dbReference type="PROSITE" id="PS50893"/>
    </source>
</evidence>
<dbReference type="OrthoDB" id="4408248at2"/>
<dbReference type="PANTHER" id="PTHR43119">
    <property type="entry name" value="ABC TRANSPORT PROTEIN ATP-BINDING COMPONENT-RELATED"/>
    <property type="match status" value="1"/>
</dbReference>
<dbReference type="CDD" id="cd00267">
    <property type="entry name" value="ABC_ATPase"/>
    <property type="match status" value="1"/>
</dbReference>
<protein>
    <submittedName>
        <fullName evidence="4">ABC transporter related</fullName>
    </submittedName>
</protein>
<evidence type="ECO:0000256" key="2">
    <source>
        <dbReference type="ARBA" id="ARBA00022840"/>
    </source>
</evidence>
<keyword evidence="5" id="KW-1185">Reference proteome</keyword>
<dbReference type="PROSITE" id="PS00211">
    <property type="entry name" value="ABC_TRANSPORTER_1"/>
    <property type="match status" value="1"/>
</dbReference>
<dbReference type="eggNOG" id="COG4619">
    <property type="taxonomic scope" value="Bacteria"/>
</dbReference>
<proteinExistence type="predicted"/>
<dbReference type="STRING" id="396588.Tgr7_3121"/>
<organism evidence="4 5">
    <name type="scientific">Thioalkalivibrio sulfidiphilus (strain HL-EbGR7)</name>
    <dbReference type="NCBI Taxonomy" id="396588"/>
    <lineage>
        <taxon>Bacteria</taxon>
        <taxon>Pseudomonadati</taxon>
        <taxon>Pseudomonadota</taxon>
        <taxon>Gammaproteobacteria</taxon>
        <taxon>Chromatiales</taxon>
        <taxon>Ectothiorhodospiraceae</taxon>
        <taxon>Thioalkalivibrio</taxon>
    </lineage>
</organism>
<dbReference type="InterPro" id="IPR017871">
    <property type="entry name" value="ABC_transporter-like_CS"/>
</dbReference>
<gene>
    <name evidence="4" type="ordered locus">Tgr7_3121</name>
</gene>
<dbReference type="EMBL" id="CP001339">
    <property type="protein sequence ID" value="ACL74190.1"/>
    <property type="molecule type" value="Genomic_DNA"/>
</dbReference>
<dbReference type="GO" id="GO:0016887">
    <property type="term" value="F:ATP hydrolysis activity"/>
    <property type="evidence" value="ECO:0007669"/>
    <property type="project" value="InterPro"/>
</dbReference>
<accession>B8GQ43</accession>